<evidence type="ECO:0008006" key="7">
    <source>
        <dbReference type="Google" id="ProtNLM"/>
    </source>
</evidence>
<keyword evidence="1" id="KW-0677">Repeat</keyword>
<feature type="region of interest" description="Disordered" evidence="4">
    <location>
        <begin position="521"/>
        <end position="548"/>
    </location>
</feature>
<evidence type="ECO:0000256" key="2">
    <source>
        <dbReference type="ARBA" id="ARBA00022803"/>
    </source>
</evidence>
<feature type="region of interest" description="Disordered" evidence="4">
    <location>
        <begin position="731"/>
        <end position="752"/>
    </location>
</feature>
<organism evidence="5 6">
    <name type="scientific">Cymbomonas tetramitiformis</name>
    <dbReference type="NCBI Taxonomy" id="36881"/>
    <lineage>
        <taxon>Eukaryota</taxon>
        <taxon>Viridiplantae</taxon>
        <taxon>Chlorophyta</taxon>
        <taxon>Pyramimonadophyceae</taxon>
        <taxon>Pyramimonadales</taxon>
        <taxon>Pyramimonadaceae</taxon>
        <taxon>Cymbomonas</taxon>
    </lineage>
</organism>
<name>A0AAE0GF14_9CHLO</name>
<feature type="repeat" description="TPR" evidence="3">
    <location>
        <begin position="105"/>
        <end position="138"/>
    </location>
</feature>
<protein>
    <recommendedName>
        <fullName evidence="7">Protein O-GlcNAc transferase</fullName>
    </recommendedName>
</protein>
<feature type="compositionally biased region" description="Polar residues" evidence="4">
    <location>
        <begin position="968"/>
        <end position="985"/>
    </location>
</feature>
<evidence type="ECO:0000256" key="1">
    <source>
        <dbReference type="ARBA" id="ARBA00022737"/>
    </source>
</evidence>
<dbReference type="Gene3D" id="3.40.50.11380">
    <property type="match status" value="1"/>
</dbReference>
<feature type="region of interest" description="Disordered" evidence="4">
    <location>
        <begin position="959"/>
        <end position="985"/>
    </location>
</feature>
<dbReference type="SMART" id="SM00028">
    <property type="entry name" value="TPR"/>
    <property type="match status" value="12"/>
</dbReference>
<sequence length="998" mass="106340">SNAHAWHGLANTQAALGDHAKAVLSFRKALRLKPNDEVAQVNLGNSLKSLGEIDKAANAYQNAVRLAPDYGPAYYNLAGLRQVQGRPDAAVELYQETIRLQPTLPEAYFALGKLCHAESRMHEAILAYQSVLQLDLPNHLRAQANVKGAEVLAREGREAEAMAMLDAAVSAAPDFPAPFAARAAVAIQQGDYATAARGFNQALSLATDPEQQRHFRLQATIAAAQAHMEAGRPGAAIKLYEELLAEHPRNPQLHLALGTACSTAAAQLSSASPGEGEVSSAARAEHAAREERLFERATEAFQFALKLQPNHAPTYRNIGRLLRAQREYNGALAAFKRAVKLVPDAASWFDMGIAHYEVGDLAESIACYRRSLALQPHDVRAHANLGSMLHEAGEHEAARSSFRLAAQLDPSNEQVLLNWGHTFRDTDQPRAAQQLYMRARQVAPDNMQVLQALWQSRVTLYQWQGRESAASQVRQMLYGRGADGSHGNISGTGVSLSAAVALPLRMSELLLIRRHFARHAAVGSPQTRRRAQTWPWQEAGPGPDPASTEMHVGFLVAAGSPPPPRIASASTRVYCYSFERGPLPASVQDASHGAPLSSQPRRLKRREFKSVCDVLVDALQQPVQSLAELIAVQHRLQVLVDLSMEPSAAILQLLALRPAPVQVLNGQKGALSLGNPLIAQYILTTRALLPPSMASSFTEKPVWLGVPCGQPAPPPRVAPLPVERLGLVASGPAPARRRADTDRAAGSAQGAVPGPGAGGLLAGGLPGALVAGLLGTVGPDPVTWDVWMAVLRACPHAVLWLVHVPAAALSPLRDEAMARGVAPHRIVTSPWTTLGAFPSSSPHESLLDGEEPPSLPAMLAHADFALSPPGSSAAAGGGDAAGTEEVRQALLAGLPVLTLAADRPASRGPFSETTALGAGLALQMAASTFREYESKAIGLAKKGDELKALRAQIQQSHSDECIEKSSEECSTPQVPHSWSSPSKTQDGPWCLACRLLLS</sequence>
<dbReference type="Pfam" id="PF13432">
    <property type="entry name" value="TPR_16"/>
    <property type="match status" value="3"/>
</dbReference>
<evidence type="ECO:0000256" key="3">
    <source>
        <dbReference type="PROSITE-ProRule" id="PRU00339"/>
    </source>
</evidence>
<dbReference type="Gene3D" id="1.25.40.10">
    <property type="entry name" value="Tetratricopeptide repeat domain"/>
    <property type="match status" value="4"/>
</dbReference>
<feature type="non-terminal residue" evidence="5">
    <location>
        <position position="1"/>
    </location>
</feature>
<keyword evidence="6" id="KW-1185">Reference proteome</keyword>
<dbReference type="InterPro" id="IPR019734">
    <property type="entry name" value="TPR_rpt"/>
</dbReference>
<proteinExistence type="predicted"/>
<evidence type="ECO:0000313" key="6">
    <source>
        <dbReference type="Proteomes" id="UP001190700"/>
    </source>
</evidence>
<reference evidence="5 6" key="1">
    <citation type="journal article" date="2015" name="Genome Biol. Evol.">
        <title>Comparative Genomics of a Bacterivorous Green Alga Reveals Evolutionary Causalities and Consequences of Phago-Mixotrophic Mode of Nutrition.</title>
        <authorList>
            <person name="Burns J.A."/>
            <person name="Paasch A."/>
            <person name="Narechania A."/>
            <person name="Kim E."/>
        </authorList>
    </citation>
    <scope>NUCLEOTIDE SEQUENCE [LARGE SCALE GENOMIC DNA]</scope>
    <source>
        <strain evidence="5 6">PLY_AMNH</strain>
    </source>
</reference>
<dbReference type="EMBL" id="LGRX02006270">
    <property type="protein sequence ID" value="KAK3277030.1"/>
    <property type="molecule type" value="Genomic_DNA"/>
</dbReference>
<dbReference type="PANTHER" id="PTHR44998:SF1">
    <property type="entry name" value="UDP-N-ACETYLGLUCOSAMINE--PEPTIDE N-ACETYLGLUCOSAMINYLTRANSFERASE 110 KDA SUBUNIT"/>
    <property type="match status" value="1"/>
</dbReference>
<feature type="repeat" description="TPR" evidence="3">
    <location>
        <begin position="379"/>
        <end position="412"/>
    </location>
</feature>
<dbReference type="SUPFAM" id="SSF48452">
    <property type="entry name" value="TPR-like"/>
    <property type="match status" value="3"/>
</dbReference>
<dbReference type="PROSITE" id="PS50005">
    <property type="entry name" value="TPR"/>
    <property type="match status" value="6"/>
</dbReference>
<keyword evidence="2 3" id="KW-0802">TPR repeat</keyword>
<feature type="repeat" description="TPR" evidence="3">
    <location>
        <begin position="71"/>
        <end position="104"/>
    </location>
</feature>
<gene>
    <name evidence="5" type="ORF">CYMTET_14937</name>
</gene>
<feature type="repeat" description="TPR" evidence="3">
    <location>
        <begin position="345"/>
        <end position="378"/>
    </location>
</feature>
<comment type="caution">
    <text evidence="5">The sequence shown here is derived from an EMBL/GenBank/DDBJ whole genome shotgun (WGS) entry which is preliminary data.</text>
</comment>
<dbReference type="Proteomes" id="UP001190700">
    <property type="component" value="Unassembled WGS sequence"/>
</dbReference>
<evidence type="ECO:0000313" key="5">
    <source>
        <dbReference type="EMBL" id="KAK3277030.1"/>
    </source>
</evidence>
<dbReference type="Pfam" id="PF07719">
    <property type="entry name" value="TPR_2"/>
    <property type="match status" value="1"/>
</dbReference>
<dbReference type="InterPro" id="IPR011990">
    <property type="entry name" value="TPR-like_helical_dom_sf"/>
</dbReference>
<dbReference type="AlphaFoldDB" id="A0AAE0GF14"/>
<feature type="repeat" description="TPR" evidence="3">
    <location>
        <begin position="3"/>
        <end position="36"/>
    </location>
</feature>
<accession>A0AAE0GF14</accession>
<dbReference type="PANTHER" id="PTHR44998">
    <property type="match status" value="1"/>
</dbReference>
<dbReference type="Gene3D" id="3.40.50.2000">
    <property type="entry name" value="Glycogen Phosphorylase B"/>
    <property type="match status" value="1"/>
</dbReference>
<dbReference type="InterPro" id="IPR013105">
    <property type="entry name" value="TPR_2"/>
</dbReference>
<dbReference type="Pfam" id="PF13428">
    <property type="entry name" value="TPR_14"/>
    <property type="match status" value="1"/>
</dbReference>
<evidence type="ECO:0000256" key="4">
    <source>
        <dbReference type="SAM" id="MobiDB-lite"/>
    </source>
</evidence>
<feature type="repeat" description="TPR" evidence="3">
    <location>
        <begin position="37"/>
        <end position="70"/>
    </location>
</feature>